<dbReference type="AlphaFoldDB" id="A0A177WM75"/>
<dbReference type="PROSITE" id="PS50920">
    <property type="entry name" value="SOLCAR"/>
    <property type="match status" value="3"/>
</dbReference>
<feature type="repeat" description="Solcar" evidence="9">
    <location>
        <begin position="192"/>
        <end position="318"/>
    </location>
</feature>
<feature type="repeat" description="Solcar" evidence="9">
    <location>
        <begin position="92"/>
        <end position="174"/>
    </location>
</feature>
<dbReference type="OrthoDB" id="2382881at2759"/>
<gene>
    <name evidence="13" type="ORF">BDEG_24269</name>
</gene>
<dbReference type="Proteomes" id="UP000077115">
    <property type="component" value="Unassembled WGS sequence"/>
</dbReference>
<keyword evidence="4 9" id="KW-0812">Transmembrane</keyword>
<dbReference type="SUPFAM" id="SSF103506">
    <property type="entry name" value="Mitochondrial carrier"/>
    <property type="match status" value="1"/>
</dbReference>
<dbReference type="PANTHER" id="PTHR45624:SF9">
    <property type="entry name" value="CARRIER PROTEIN, PUTATIVE (AFU_ORTHOLOGUE AFUA_4G06390)-RELATED"/>
    <property type="match status" value="1"/>
</dbReference>
<feature type="repeat" description="Solcar" evidence="9">
    <location>
        <begin position="326"/>
        <end position="453"/>
    </location>
</feature>
<evidence type="ECO:0000256" key="7">
    <source>
        <dbReference type="ARBA" id="ARBA00023128"/>
    </source>
</evidence>
<evidence type="ECO:0000256" key="1">
    <source>
        <dbReference type="ARBA" id="ARBA00004225"/>
    </source>
</evidence>
<feature type="transmembrane region" description="Helical" evidence="12">
    <location>
        <begin position="91"/>
        <end position="113"/>
    </location>
</feature>
<dbReference type="InterPro" id="IPR023395">
    <property type="entry name" value="MCP_dom_sf"/>
</dbReference>
<evidence type="ECO:0000256" key="4">
    <source>
        <dbReference type="ARBA" id="ARBA00022692"/>
    </source>
</evidence>
<name>A0A177WM75_BATDL</name>
<dbReference type="EMBL" id="DS022304">
    <property type="protein sequence ID" value="OAJ40550.1"/>
    <property type="molecule type" value="Genomic_DNA"/>
</dbReference>
<evidence type="ECO:0000313" key="14">
    <source>
        <dbReference type="Proteomes" id="UP000077115"/>
    </source>
</evidence>
<keyword evidence="8 9" id="KW-0472">Membrane</keyword>
<dbReference type="GO" id="GO:0031966">
    <property type="term" value="C:mitochondrial membrane"/>
    <property type="evidence" value="ECO:0007669"/>
    <property type="project" value="UniProtKB-SubCell"/>
</dbReference>
<protein>
    <recommendedName>
        <fullName evidence="15">Mitochondrial carrier domain-containing protein</fullName>
    </recommendedName>
</protein>
<dbReference type="PANTHER" id="PTHR45624">
    <property type="entry name" value="MITOCHONDRIAL BASIC AMINO ACIDS TRANSPORTER-RELATED"/>
    <property type="match status" value="1"/>
</dbReference>
<evidence type="ECO:0000256" key="12">
    <source>
        <dbReference type="SAM" id="Phobius"/>
    </source>
</evidence>
<comment type="subcellular location">
    <subcellularLocation>
        <location evidence="1">Mitochondrion membrane</location>
        <topology evidence="1">Multi-pass membrane protein</topology>
    </subcellularLocation>
</comment>
<keyword evidence="7" id="KW-0496">Mitochondrion</keyword>
<evidence type="ECO:0000313" key="13">
    <source>
        <dbReference type="EMBL" id="OAJ40550.1"/>
    </source>
</evidence>
<sequence length="471" mass="52151">MAGDGSSSKSPASNAHHLTNSSTSSTNTTDSYQSSSRPFLHSLHTAPHITSGVLPSLITTSSTHSSTTPEMDKFAPTKESWIDLQNTVYPAIRFGSVSIAAICAAFTGVMFGYPFDSIKTRMQAYIYPSTIACIQQTYAQEGFKGFYRGVLPVAVTVSSLRSISFSVYFKSKDEFLKLLPNIGVMAEGSTARISAASFFAGGTTGMFMAALSAPMELVKVQRQLEQAPSSTSMLKTPTIATTSVSTATQSASIHSASTTNSLLATKSASTGKTTWQWFKHIYRTKGLQGFAIGFHVQIARDFLGTALYFSIYETFKIWATPVDEVPGPMIHMLGGGFAGSLSWLFLFPLDVYVFIAVLYSLNAFKSWDEYWFMHLHFILILNLKMEYVIRIKSVFQQDAFKPHPQYRRAVDFIRERFVRQGIRGFYQGIGPQLIRSFPLHSLNFLVYEHMLKVCKNIGLNTQKEVGSSRDC</sequence>
<dbReference type="InterPro" id="IPR050567">
    <property type="entry name" value="Mitochondrial_Carrier"/>
</dbReference>
<feature type="compositionally biased region" description="Low complexity" evidence="11">
    <location>
        <begin position="19"/>
        <end position="36"/>
    </location>
</feature>
<organism evidence="13 14">
    <name type="scientific">Batrachochytrium dendrobatidis (strain JEL423)</name>
    <dbReference type="NCBI Taxonomy" id="403673"/>
    <lineage>
        <taxon>Eukaryota</taxon>
        <taxon>Fungi</taxon>
        <taxon>Fungi incertae sedis</taxon>
        <taxon>Chytridiomycota</taxon>
        <taxon>Chytridiomycota incertae sedis</taxon>
        <taxon>Chytridiomycetes</taxon>
        <taxon>Rhizophydiales</taxon>
        <taxon>Rhizophydiales incertae sedis</taxon>
        <taxon>Batrachochytrium</taxon>
    </lineage>
</organism>
<evidence type="ECO:0000256" key="11">
    <source>
        <dbReference type="SAM" id="MobiDB-lite"/>
    </source>
</evidence>
<feature type="compositionally biased region" description="Polar residues" evidence="11">
    <location>
        <begin position="1"/>
        <end position="18"/>
    </location>
</feature>
<accession>A0A177WM75</accession>
<dbReference type="Pfam" id="PF00153">
    <property type="entry name" value="Mito_carr"/>
    <property type="match status" value="3"/>
</dbReference>
<evidence type="ECO:0000256" key="2">
    <source>
        <dbReference type="ARBA" id="ARBA00006375"/>
    </source>
</evidence>
<dbReference type="VEuPathDB" id="FungiDB:BDEG_24269"/>
<dbReference type="Gene3D" id="1.50.40.10">
    <property type="entry name" value="Mitochondrial carrier domain"/>
    <property type="match status" value="2"/>
</dbReference>
<keyword evidence="3 10" id="KW-0813">Transport</keyword>
<keyword evidence="5" id="KW-0677">Repeat</keyword>
<feature type="region of interest" description="Disordered" evidence="11">
    <location>
        <begin position="1"/>
        <end position="37"/>
    </location>
</feature>
<feature type="transmembrane region" description="Helical" evidence="12">
    <location>
        <begin position="337"/>
        <end position="359"/>
    </location>
</feature>
<comment type="similarity">
    <text evidence="2 10">Belongs to the mitochondrial carrier (TC 2.A.29) family.</text>
</comment>
<evidence type="ECO:0000256" key="9">
    <source>
        <dbReference type="PROSITE-ProRule" id="PRU00282"/>
    </source>
</evidence>
<dbReference type="STRING" id="403673.A0A177WM75"/>
<proteinExistence type="inferred from homology"/>
<evidence type="ECO:0000256" key="6">
    <source>
        <dbReference type="ARBA" id="ARBA00022989"/>
    </source>
</evidence>
<reference evidence="13 14" key="1">
    <citation type="submission" date="2006-10" db="EMBL/GenBank/DDBJ databases">
        <title>The Genome Sequence of Batrachochytrium dendrobatidis JEL423.</title>
        <authorList>
            <consortium name="The Broad Institute Genome Sequencing Platform"/>
            <person name="Birren B."/>
            <person name="Lander E."/>
            <person name="Galagan J."/>
            <person name="Cuomo C."/>
            <person name="Devon K."/>
            <person name="Jaffe D."/>
            <person name="Butler J."/>
            <person name="Alvarez P."/>
            <person name="Gnerre S."/>
            <person name="Grabherr M."/>
            <person name="Kleber M."/>
            <person name="Mauceli E."/>
            <person name="Brockman W."/>
            <person name="Young S."/>
            <person name="LaButti K."/>
            <person name="Sykes S."/>
            <person name="DeCaprio D."/>
            <person name="Crawford M."/>
            <person name="Koehrsen M."/>
            <person name="Engels R."/>
            <person name="Montgomery P."/>
            <person name="Pearson M."/>
            <person name="Howarth C."/>
            <person name="Larson L."/>
            <person name="White J."/>
            <person name="O'Leary S."/>
            <person name="Kodira C."/>
            <person name="Zeng Q."/>
            <person name="Yandava C."/>
            <person name="Alvarado L."/>
            <person name="Longcore J."/>
            <person name="James T."/>
        </authorList>
    </citation>
    <scope>NUCLEOTIDE SEQUENCE [LARGE SCALE GENOMIC DNA]</scope>
    <source>
        <strain evidence="13 14">JEL423</strain>
    </source>
</reference>
<evidence type="ECO:0000256" key="5">
    <source>
        <dbReference type="ARBA" id="ARBA00022737"/>
    </source>
</evidence>
<dbReference type="GO" id="GO:0022857">
    <property type="term" value="F:transmembrane transporter activity"/>
    <property type="evidence" value="ECO:0007669"/>
    <property type="project" value="TreeGrafter"/>
</dbReference>
<evidence type="ECO:0000256" key="10">
    <source>
        <dbReference type="RuleBase" id="RU000488"/>
    </source>
</evidence>
<evidence type="ECO:0000256" key="8">
    <source>
        <dbReference type="ARBA" id="ARBA00023136"/>
    </source>
</evidence>
<keyword evidence="6 12" id="KW-1133">Transmembrane helix</keyword>
<dbReference type="InterPro" id="IPR018108">
    <property type="entry name" value="MCP_transmembrane"/>
</dbReference>
<reference evidence="13 14" key="2">
    <citation type="submission" date="2016-05" db="EMBL/GenBank/DDBJ databases">
        <title>Lineage-specific infection strategies underlie the spectrum of fungal disease in amphibians.</title>
        <authorList>
            <person name="Cuomo C.A."/>
            <person name="Farrer R.A."/>
            <person name="James T."/>
            <person name="Longcore J."/>
            <person name="Birren B."/>
        </authorList>
    </citation>
    <scope>NUCLEOTIDE SEQUENCE [LARGE SCALE GENOMIC DNA]</scope>
    <source>
        <strain evidence="13 14">JEL423</strain>
    </source>
</reference>
<evidence type="ECO:0008006" key="15">
    <source>
        <dbReference type="Google" id="ProtNLM"/>
    </source>
</evidence>
<evidence type="ECO:0000256" key="3">
    <source>
        <dbReference type="ARBA" id="ARBA00022448"/>
    </source>
</evidence>